<name>A0A345BV37_9BACI</name>
<dbReference type="Pfam" id="PF03885">
    <property type="entry name" value="DUF327"/>
    <property type="match status" value="1"/>
</dbReference>
<dbReference type="Proteomes" id="UP000252100">
    <property type="component" value="Chromosome"/>
</dbReference>
<gene>
    <name evidence="2" type="ORF">DT065_01495</name>
</gene>
<dbReference type="InterPro" id="IPR005585">
    <property type="entry name" value="DUF327"/>
</dbReference>
<dbReference type="OrthoDB" id="1680946at2"/>
<evidence type="ECO:0000256" key="1">
    <source>
        <dbReference type="SAM" id="MobiDB-lite"/>
    </source>
</evidence>
<dbReference type="EMBL" id="CP031092">
    <property type="protein sequence ID" value="AXF54818.1"/>
    <property type="molecule type" value="Genomic_DNA"/>
</dbReference>
<dbReference type="KEGG" id="rue:DT065_01495"/>
<reference evidence="2 3" key="1">
    <citation type="journal article" date="2018" name="J. Microbiol.">
        <title>Salicibibacter kimchii gen. nov., sp. nov., a moderately halophilic and alkalitolerant bacterium in the family Bacillaceae, isolated from kimchi.</title>
        <authorList>
            <person name="Jang J.Y."/>
            <person name="Oh Y.J."/>
            <person name="Lim S.K."/>
            <person name="Park H.K."/>
            <person name="Lee C."/>
            <person name="Kim J.Y."/>
            <person name="Lee M.A."/>
            <person name="Choi H.J."/>
        </authorList>
    </citation>
    <scope>NUCLEOTIDE SEQUENCE [LARGE SCALE GENOMIC DNA]</scope>
    <source>
        <strain evidence="2 3">NKC1-1</strain>
    </source>
</reference>
<dbReference type="AlphaFoldDB" id="A0A345BV37"/>
<feature type="region of interest" description="Disordered" evidence="1">
    <location>
        <begin position="1"/>
        <end position="32"/>
    </location>
</feature>
<protein>
    <submittedName>
        <fullName evidence="2">DUF327 family protein</fullName>
    </submittedName>
</protein>
<dbReference type="Gene3D" id="1.20.120.490">
    <property type="entry name" value="Hypothetical protein TM1646-like domain"/>
    <property type="match status" value="1"/>
</dbReference>
<proteinExistence type="predicted"/>
<accession>A0A345BV37</accession>
<sequence length="150" mass="17402">MDIERLGKTNTSSHMMRSSTTVPSNKRIGSPSFQDIMNHQRQSVNHERLQAAMGKIEDQGKMLAEFRTARELREYKKLIRNFVDEIVRNGLQIEDRRGFNRPGTNAYRIVTEVDEKLMRLTEEIMEKEAGHLDILARVGEIRGLLLNLYT</sequence>
<keyword evidence="3" id="KW-1185">Reference proteome</keyword>
<dbReference type="InterPro" id="IPR024042">
    <property type="entry name" value="TM1646-like_dom_sf"/>
</dbReference>
<organism evidence="2 3">
    <name type="scientific">Salicibibacter kimchii</name>
    <dbReference type="NCBI Taxonomy" id="2099786"/>
    <lineage>
        <taxon>Bacteria</taxon>
        <taxon>Bacillati</taxon>
        <taxon>Bacillota</taxon>
        <taxon>Bacilli</taxon>
        <taxon>Bacillales</taxon>
        <taxon>Bacillaceae</taxon>
        <taxon>Salicibibacter</taxon>
    </lineage>
</organism>
<evidence type="ECO:0000313" key="3">
    <source>
        <dbReference type="Proteomes" id="UP000252100"/>
    </source>
</evidence>
<evidence type="ECO:0000313" key="2">
    <source>
        <dbReference type="EMBL" id="AXF54818.1"/>
    </source>
</evidence>
<dbReference type="SUPFAM" id="SSF158397">
    <property type="entry name" value="TM1646-like"/>
    <property type="match status" value="1"/>
</dbReference>
<feature type="compositionally biased region" description="Polar residues" evidence="1">
    <location>
        <begin position="8"/>
        <end position="24"/>
    </location>
</feature>
<dbReference type="RefSeq" id="WP_114370238.1">
    <property type="nucleotide sequence ID" value="NZ_CP031092.1"/>
</dbReference>